<comment type="caution">
    <text evidence="3">The sequence shown here is derived from an EMBL/GenBank/DDBJ whole genome shotgun (WGS) entry which is preliminary data.</text>
</comment>
<dbReference type="InterPro" id="IPR029058">
    <property type="entry name" value="AB_hydrolase_fold"/>
</dbReference>
<dbReference type="GO" id="GO:0016787">
    <property type="term" value="F:hydrolase activity"/>
    <property type="evidence" value="ECO:0007669"/>
    <property type="project" value="UniProtKB-KW"/>
</dbReference>
<dbReference type="InterPro" id="IPR002925">
    <property type="entry name" value="Dienelactn_hydro"/>
</dbReference>
<dbReference type="SUPFAM" id="SSF53474">
    <property type="entry name" value="alpha/beta-Hydrolases"/>
    <property type="match status" value="1"/>
</dbReference>
<accession>A0A931CUF6</accession>
<dbReference type="Proteomes" id="UP000655366">
    <property type="component" value="Unassembled WGS sequence"/>
</dbReference>
<dbReference type="EMBL" id="JADNYM010000025">
    <property type="protein sequence ID" value="MBG0741144.1"/>
    <property type="molecule type" value="Genomic_DNA"/>
</dbReference>
<keyword evidence="4" id="KW-1185">Reference proteome</keyword>
<dbReference type="InterPro" id="IPR050261">
    <property type="entry name" value="FrsA_esterase"/>
</dbReference>
<dbReference type="AlphaFoldDB" id="A0A931CUF6"/>
<reference evidence="3 4" key="1">
    <citation type="submission" date="2020-11" db="EMBL/GenBank/DDBJ databases">
        <title>Arthrobacter antarcticus sp. nov., isolated from Antarctic Soil.</title>
        <authorList>
            <person name="Li J."/>
        </authorList>
    </citation>
    <scope>NUCLEOTIDE SEQUENCE [LARGE SCALE GENOMIC DNA]</scope>
    <source>
        <strain evidence="3 4">Z1-20</strain>
    </source>
</reference>
<name>A0A931CUF6_9MICC</name>
<evidence type="ECO:0000256" key="1">
    <source>
        <dbReference type="ARBA" id="ARBA00008645"/>
    </source>
</evidence>
<feature type="domain" description="Dienelactone hydrolase" evidence="2">
    <location>
        <begin position="17"/>
        <end position="152"/>
    </location>
</feature>
<evidence type="ECO:0000313" key="4">
    <source>
        <dbReference type="Proteomes" id="UP000655366"/>
    </source>
</evidence>
<dbReference type="PANTHER" id="PTHR22946">
    <property type="entry name" value="DIENELACTONE HYDROLASE DOMAIN-CONTAINING PROTEIN-RELATED"/>
    <property type="match status" value="1"/>
</dbReference>
<sequence>MRESIQSPGGPGGAFRGSDPNRIAAVGYGAGARILLELAKDGAGFKAVAVIHPALPLAQSGEWADANATYLLCTGSNDPLCTPTQLLELGDTLQKAEIDWRANIYGGAQHAFWSRPKESTGSDGAPVERTVPGVGYHASHAPRAWQAVLDLIVSAD</sequence>
<dbReference type="PANTHER" id="PTHR22946:SF0">
    <property type="entry name" value="DIENELACTONE HYDROLASE DOMAIN-CONTAINING PROTEIN"/>
    <property type="match status" value="1"/>
</dbReference>
<gene>
    <name evidence="3" type="ORF">IV500_17380</name>
</gene>
<keyword evidence="3" id="KW-0378">Hydrolase</keyword>
<proteinExistence type="inferred from homology"/>
<protein>
    <submittedName>
        <fullName evidence="3">Dienelactone hydrolase family protein</fullName>
    </submittedName>
</protein>
<dbReference type="Pfam" id="PF01738">
    <property type="entry name" value="DLH"/>
    <property type="match status" value="1"/>
</dbReference>
<comment type="similarity">
    <text evidence="1">Belongs to the AB hydrolase superfamily.</text>
</comment>
<evidence type="ECO:0000313" key="3">
    <source>
        <dbReference type="EMBL" id="MBG0741144.1"/>
    </source>
</evidence>
<dbReference type="Gene3D" id="3.40.50.1820">
    <property type="entry name" value="alpha/beta hydrolase"/>
    <property type="match status" value="1"/>
</dbReference>
<evidence type="ECO:0000259" key="2">
    <source>
        <dbReference type="Pfam" id="PF01738"/>
    </source>
</evidence>
<organism evidence="3 4">
    <name type="scientific">Arthrobacter terrae</name>
    <dbReference type="NCBI Taxonomy" id="2935737"/>
    <lineage>
        <taxon>Bacteria</taxon>
        <taxon>Bacillati</taxon>
        <taxon>Actinomycetota</taxon>
        <taxon>Actinomycetes</taxon>
        <taxon>Micrococcales</taxon>
        <taxon>Micrococcaceae</taxon>
        <taxon>Arthrobacter</taxon>
    </lineage>
</organism>
<dbReference type="RefSeq" id="WP_196398076.1">
    <property type="nucleotide sequence ID" value="NZ_JADNYM010000025.1"/>
</dbReference>